<dbReference type="SMART" id="SM00530">
    <property type="entry name" value="HTH_XRE"/>
    <property type="match status" value="1"/>
</dbReference>
<dbReference type="InterPro" id="IPR010982">
    <property type="entry name" value="Lambda_DNA-bd_dom_sf"/>
</dbReference>
<sequence>MTEFAKQLKKYRTDGEITQDDLASKLFVTRQAISKWEFDESTPDLNNLVKLTEIFNVSLDSLVFGLTDQTKVDDEEFVMDPQTHTYVRRYGKMNFWDYMSKNWWVVLILGAVLIDVAMFIH</sequence>
<dbReference type="RefSeq" id="WP_137612007.1">
    <property type="nucleotide sequence ID" value="NZ_BJDF01000016.1"/>
</dbReference>
<dbReference type="Gene3D" id="1.10.260.40">
    <property type="entry name" value="lambda repressor-like DNA-binding domains"/>
    <property type="match status" value="1"/>
</dbReference>
<feature type="transmembrane region" description="Helical" evidence="2">
    <location>
        <begin position="102"/>
        <end position="120"/>
    </location>
</feature>
<dbReference type="PANTHER" id="PTHR46558:SF13">
    <property type="entry name" value="HTH-TYPE TRANSCRIPTIONAL REGULATOR IMMR"/>
    <property type="match status" value="1"/>
</dbReference>
<dbReference type="EMBL" id="JBHSSF010000021">
    <property type="protein sequence ID" value="MFC6177026.1"/>
    <property type="molecule type" value="Genomic_DNA"/>
</dbReference>
<evidence type="ECO:0000256" key="2">
    <source>
        <dbReference type="SAM" id="Phobius"/>
    </source>
</evidence>
<comment type="caution">
    <text evidence="4">The sequence shown here is derived from an EMBL/GenBank/DDBJ whole genome shotgun (WGS) entry which is preliminary data.</text>
</comment>
<evidence type="ECO:0000259" key="3">
    <source>
        <dbReference type="PROSITE" id="PS50943"/>
    </source>
</evidence>
<keyword evidence="2" id="KW-1133">Transmembrane helix</keyword>
<evidence type="ECO:0000313" key="5">
    <source>
        <dbReference type="Proteomes" id="UP001596288"/>
    </source>
</evidence>
<keyword evidence="5" id="KW-1185">Reference proteome</keyword>
<gene>
    <name evidence="4" type="ORF">ACFQAV_09245</name>
</gene>
<dbReference type="Proteomes" id="UP001596288">
    <property type="component" value="Unassembled WGS sequence"/>
</dbReference>
<keyword evidence="2" id="KW-0812">Transmembrane</keyword>
<dbReference type="Pfam" id="PF01381">
    <property type="entry name" value="HTH_3"/>
    <property type="match status" value="1"/>
</dbReference>
<reference evidence="5" key="1">
    <citation type="journal article" date="2019" name="Int. J. Syst. Evol. Microbiol.">
        <title>The Global Catalogue of Microorganisms (GCM) 10K type strain sequencing project: providing services to taxonomists for standard genome sequencing and annotation.</title>
        <authorList>
            <consortium name="The Broad Institute Genomics Platform"/>
            <consortium name="The Broad Institute Genome Sequencing Center for Infectious Disease"/>
            <person name="Wu L."/>
            <person name="Ma J."/>
        </authorList>
    </citation>
    <scope>NUCLEOTIDE SEQUENCE [LARGE SCALE GENOMIC DNA]</scope>
    <source>
        <strain evidence="5">CCM 8927</strain>
    </source>
</reference>
<dbReference type="InterPro" id="IPR001387">
    <property type="entry name" value="Cro/C1-type_HTH"/>
</dbReference>
<organism evidence="4 5">
    <name type="scientific">Companilactobacillus huachuanensis</name>
    <dbReference type="NCBI Taxonomy" id="2559914"/>
    <lineage>
        <taxon>Bacteria</taxon>
        <taxon>Bacillati</taxon>
        <taxon>Bacillota</taxon>
        <taxon>Bacilli</taxon>
        <taxon>Lactobacillales</taxon>
        <taxon>Lactobacillaceae</taxon>
        <taxon>Companilactobacillus</taxon>
    </lineage>
</organism>
<dbReference type="CDD" id="cd00093">
    <property type="entry name" value="HTH_XRE"/>
    <property type="match status" value="1"/>
</dbReference>
<accession>A0ABW1RLP8</accession>
<evidence type="ECO:0000256" key="1">
    <source>
        <dbReference type="ARBA" id="ARBA00023125"/>
    </source>
</evidence>
<proteinExistence type="predicted"/>
<keyword evidence="1" id="KW-0238">DNA-binding</keyword>
<evidence type="ECO:0000313" key="4">
    <source>
        <dbReference type="EMBL" id="MFC6177026.1"/>
    </source>
</evidence>
<protein>
    <submittedName>
        <fullName evidence="4">Helix-turn-helix domain-containing protein</fullName>
    </submittedName>
</protein>
<feature type="domain" description="HTH cro/C1-type" evidence="3">
    <location>
        <begin position="8"/>
        <end position="62"/>
    </location>
</feature>
<keyword evidence="2" id="KW-0472">Membrane</keyword>
<dbReference type="PANTHER" id="PTHR46558">
    <property type="entry name" value="TRACRIPTIONAL REGULATORY PROTEIN-RELATED-RELATED"/>
    <property type="match status" value="1"/>
</dbReference>
<dbReference type="SUPFAM" id="SSF47413">
    <property type="entry name" value="lambda repressor-like DNA-binding domains"/>
    <property type="match status" value="1"/>
</dbReference>
<name>A0ABW1RLP8_9LACO</name>
<dbReference type="PROSITE" id="PS50943">
    <property type="entry name" value="HTH_CROC1"/>
    <property type="match status" value="1"/>
</dbReference>